<gene>
    <name evidence="2" type="ORF">HGMM_F22D11C35</name>
</gene>
<dbReference type="InterPro" id="IPR029046">
    <property type="entry name" value="LolA/LolB/LppX"/>
</dbReference>
<dbReference type="SUPFAM" id="SSF89392">
    <property type="entry name" value="Prokaryotic lipoproteins and lipoprotein localization factors"/>
    <property type="match status" value="1"/>
</dbReference>
<evidence type="ECO:0008006" key="3">
    <source>
        <dbReference type="Google" id="ProtNLM"/>
    </source>
</evidence>
<reference evidence="2" key="1">
    <citation type="journal article" date="2005" name="Environ. Microbiol.">
        <title>Genetic and functional properties of uncultivated thermophilic crenarchaeotes from a subsurface gold mine as revealed by analysis of genome fragments.</title>
        <authorList>
            <person name="Nunoura T."/>
            <person name="Hirayama H."/>
            <person name="Takami H."/>
            <person name="Oida H."/>
            <person name="Nishi S."/>
            <person name="Shimamura S."/>
            <person name="Suzuki Y."/>
            <person name="Inagaki F."/>
            <person name="Takai K."/>
            <person name="Nealson K.H."/>
            <person name="Horikoshi K."/>
        </authorList>
    </citation>
    <scope>NUCLEOTIDE SEQUENCE</scope>
</reference>
<dbReference type="Gene3D" id="2.50.20.10">
    <property type="entry name" value="Lipoprotein localisation LolA/LolB/LppX"/>
    <property type="match status" value="1"/>
</dbReference>
<dbReference type="EMBL" id="AP011707">
    <property type="protein sequence ID" value="BAL55058.1"/>
    <property type="molecule type" value="Genomic_DNA"/>
</dbReference>
<dbReference type="AlphaFoldDB" id="H5SFX2"/>
<sequence>MLRRSRAVGVVIFQLGFLWGHAWGQGTPEKLIQEIEARRQQIAEVQLEGLVVSETRYEGMIRRTEREFWVAFKRPNFFRFELRGEFPKLILSDGQWVWHVTQYPERSRGYKRPVNAQRPLWFDSWIGLLIPVPMGSAVVLTPPTAPIVREIVLLGQEDVETKTGERIPCYVFEAAVLSLYDVRMRLWIGIPDAIPWKIESTAILTPPSMERESKITILTTRVTMGGDLPLSLFAPPPEVESVR</sequence>
<organism evidence="2">
    <name type="scientific">uncultured Acidobacteriota bacterium</name>
    <dbReference type="NCBI Taxonomy" id="171953"/>
    <lineage>
        <taxon>Bacteria</taxon>
        <taxon>Pseudomonadati</taxon>
        <taxon>Acidobacteriota</taxon>
        <taxon>environmental samples</taxon>
    </lineage>
</organism>
<evidence type="ECO:0000313" key="2">
    <source>
        <dbReference type="EMBL" id="BAL55058.1"/>
    </source>
</evidence>
<reference evidence="2" key="2">
    <citation type="journal article" date="2012" name="PLoS ONE">
        <title>A Deeply Branching Thermophilic Bacterium with an Ancient Acetyl-CoA Pathway Dominates a Subsurface Ecosystem.</title>
        <authorList>
            <person name="Takami H."/>
            <person name="Noguchi H."/>
            <person name="Takaki Y."/>
            <person name="Uchiyama I."/>
            <person name="Toyoda A."/>
            <person name="Nishi S."/>
            <person name="Chee G.-J."/>
            <person name="Arai W."/>
            <person name="Nunoura T."/>
            <person name="Itoh T."/>
            <person name="Hattori M."/>
            <person name="Takai K."/>
        </authorList>
    </citation>
    <scope>NUCLEOTIDE SEQUENCE</scope>
</reference>
<accession>H5SFX2</accession>
<evidence type="ECO:0000256" key="1">
    <source>
        <dbReference type="ARBA" id="ARBA00022729"/>
    </source>
</evidence>
<keyword evidence="1" id="KW-0732">Signal</keyword>
<proteinExistence type="predicted"/>
<protein>
    <recommendedName>
        <fullName evidence="3">Outer membrane lipoprotein carrier protein LolA</fullName>
    </recommendedName>
</protein>
<name>H5SFX2_9BACT</name>